<dbReference type="EMBL" id="CAKKNE010000001">
    <property type="protein sequence ID" value="CAH0365335.1"/>
    <property type="molecule type" value="Genomic_DNA"/>
</dbReference>
<name>A0A7S3ZQ40_9STRA</name>
<evidence type="ECO:0000313" key="6">
    <source>
        <dbReference type="EMBL" id="CAE0690140.1"/>
    </source>
</evidence>
<gene>
    <name evidence="6" type="ORF">PCAL00307_LOCUS5575</name>
    <name evidence="7" type="ORF">PECAL_1P17720</name>
</gene>
<dbReference type="GO" id="GO:0071456">
    <property type="term" value="P:cellular response to hypoxia"/>
    <property type="evidence" value="ECO:0007669"/>
    <property type="project" value="TreeGrafter"/>
</dbReference>
<evidence type="ECO:0000256" key="3">
    <source>
        <dbReference type="ARBA" id="ARBA00022964"/>
    </source>
</evidence>
<evidence type="ECO:0000256" key="1">
    <source>
        <dbReference type="ARBA" id="ARBA00001961"/>
    </source>
</evidence>
<evidence type="ECO:0000256" key="2">
    <source>
        <dbReference type="ARBA" id="ARBA00022896"/>
    </source>
</evidence>
<dbReference type="GO" id="GO:0008198">
    <property type="term" value="F:ferrous iron binding"/>
    <property type="evidence" value="ECO:0007669"/>
    <property type="project" value="TreeGrafter"/>
</dbReference>
<dbReference type="InterPro" id="IPR006620">
    <property type="entry name" value="Pro_4_hyd_alph"/>
</dbReference>
<accession>A0A7S3ZQ40</accession>
<dbReference type="InterPro" id="IPR044862">
    <property type="entry name" value="Pro_4_hyd_alph_FE2OG_OXY"/>
</dbReference>
<dbReference type="AlphaFoldDB" id="A0A7S3ZQ40"/>
<evidence type="ECO:0000256" key="4">
    <source>
        <dbReference type="ARBA" id="ARBA00023002"/>
    </source>
</evidence>
<feature type="domain" description="Prolyl 4-hydroxylase alpha subunit" evidence="5">
    <location>
        <begin position="23"/>
        <end position="209"/>
    </location>
</feature>
<keyword evidence="4" id="KW-0560">Oxidoreductase</keyword>
<evidence type="ECO:0000313" key="8">
    <source>
        <dbReference type="Proteomes" id="UP000789595"/>
    </source>
</evidence>
<keyword evidence="2" id="KW-0847">Vitamin C</keyword>
<organism evidence="6">
    <name type="scientific">Pelagomonas calceolata</name>
    <dbReference type="NCBI Taxonomy" id="35677"/>
    <lineage>
        <taxon>Eukaryota</taxon>
        <taxon>Sar</taxon>
        <taxon>Stramenopiles</taxon>
        <taxon>Ochrophyta</taxon>
        <taxon>Pelagophyceae</taxon>
        <taxon>Pelagomonadales</taxon>
        <taxon>Pelagomonadaceae</taxon>
        <taxon>Pelagomonas</taxon>
    </lineage>
</organism>
<dbReference type="InterPro" id="IPR051559">
    <property type="entry name" value="HIF_prolyl_hydroxylases"/>
</dbReference>
<dbReference type="Gene3D" id="2.60.120.620">
    <property type="entry name" value="q2cbj1_9rhob like domain"/>
    <property type="match status" value="1"/>
</dbReference>
<dbReference type="PANTHER" id="PTHR12907:SF26">
    <property type="entry name" value="HIF PROLYL HYDROXYLASE, ISOFORM C"/>
    <property type="match status" value="1"/>
</dbReference>
<comment type="cofactor">
    <cofactor evidence="1">
        <name>L-ascorbate</name>
        <dbReference type="ChEBI" id="CHEBI:38290"/>
    </cofactor>
</comment>
<sequence>MRRLLPNLAAKIDGRACEGLRTRGYAIVDGFLGETWCHLLRDDIITLAERRLLGRNATHLVRRGTTSLLVKNNIFETEIGAHEEARVNAPHLATLYNDRTLRERLRACVGGPLRSQSLKVQLNHGSGGCFPLHFDGDPSLDDRVITAVLYLNPDWSDADGGHLQLVPFPETPVDVAPLFDRLVLFASHDTLHRALPAQNVRFCVTLWFYRTQPGGGAAVADETKAERRLMARYAYREAWGRSIRESHAPGEALDAALSDHASDTLKIAEALKARGVDLAELDAMIIK</sequence>
<dbReference type="Proteomes" id="UP000789595">
    <property type="component" value="Unassembled WGS sequence"/>
</dbReference>
<proteinExistence type="predicted"/>
<evidence type="ECO:0000259" key="5">
    <source>
        <dbReference type="SMART" id="SM00702"/>
    </source>
</evidence>
<dbReference type="PANTHER" id="PTHR12907">
    <property type="entry name" value="EGL NINE HOMOLOG-RELATED"/>
    <property type="match status" value="1"/>
</dbReference>
<reference evidence="7" key="2">
    <citation type="submission" date="2021-11" db="EMBL/GenBank/DDBJ databases">
        <authorList>
            <consortium name="Genoscope - CEA"/>
            <person name="William W."/>
        </authorList>
    </citation>
    <scope>NUCLEOTIDE SEQUENCE</scope>
</reference>
<dbReference type="OrthoDB" id="76265at2759"/>
<keyword evidence="3" id="KW-0223">Dioxygenase</keyword>
<protein>
    <recommendedName>
        <fullName evidence="5">Prolyl 4-hydroxylase alpha subunit domain-containing protein</fullName>
    </recommendedName>
</protein>
<dbReference type="SUPFAM" id="SSF51197">
    <property type="entry name" value="Clavaminate synthase-like"/>
    <property type="match status" value="1"/>
</dbReference>
<dbReference type="GO" id="GO:0031418">
    <property type="term" value="F:L-ascorbic acid binding"/>
    <property type="evidence" value="ECO:0007669"/>
    <property type="project" value="UniProtKB-KW"/>
</dbReference>
<dbReference type="GO" id="GO:0031543">
    <property type="term" value="F:peptidyl-proline dioxygenase activity"/>
    <property type="evidence" value="ECO:0007669"/>
    <property type="project" value="TreeGrafter"/>
</dbReference>
<dbReference type="Pfam" id="PF13640">
    <property type="entry name" value="2OG-FeII_Oxy_3"/>
    <property type="match status" value="1"/>
</dbReference>
<keyword evidence="8" id="KW-1185">Reference proteome</keyword>
<dbReference type="EMBL" id="HBIW01006682">
    <property type="protein sequence ID" value="CAE0690140.1"/>
    <property type="molecule type" value="Transcribed_RNA"/>
</dbReference>
<evidence type="ECO:0000313" key="7">
    <source>
        <dbReference type="EMBL" id="CAH0365335.1"/>
    </source>
</evidence>
<dbReference type="SMART" id="SM00702">
    <property type="entry name" value="P4Hc"/>
    <property type="match status" value="1"/>
</dbReference>
<reference evidence="6" key="1">
    <citation type="submission" date="2021-01" db="EMBL/GenBank/DDBJ databases">
        <authorList>
            <person name="Corre E."/>
            <person name="Pelletier E."/>
            <person name="Niang G."/>
            <person name="Scheremetjew M."/>
            <person name="Finn R."/>
            <person name="Kale V."/>
            <person name="Holt S."/>
            <person name="Cochrane G."/>
            <person name="Meng A."/>
            <person name="Brown T."/>
            <person name="Cohen L."/>
        </authorList>
    </citation>
    <scope>NUCLEOTIDE SEQUENCE</scope>
    <source>
        <strain evidence="6">CCMP1756</strain>
    </source>
</reference>